<dbReference type="AlphaFoldDB" id="A0A915DJ77"/>
<dbReference type="InterPro" id="IPR051697">
    <property type="entry name" value="Patched_domain-protein"/>
</dbReference>
<proteinExistence type="inferred from homology"/>
<evidence type="ECO:0000256" key="4">
    <source>
        <dbReference type="ARBA" id="ARBA00022989"/>
    </source>
</evidence>
<dbReference type="Proteomes" id="UP000887574">
    <property type="component" value="Unplaced"/>
</dbReference>
<keyword evidence="6" id="KW-0325">Glycoprotein</keyword>
<comment type="similarity">
    <text evidence="2">Belongs to the patched family.</text>
</comment>
<evidence type="ECO:0000313" key="10">
    <source>
        <dbReference type="WBParaSite" id="jg20608"/>
    </source>
</evidence>
<evidence type="ECO:0000259" key="8">
    <source>
        <dbReference type="PROSITE" id="PS50156"/>
    </source>
</evidence>
<dbReference type="SUPFAM" id="SSF82866">
    <property type="entry name" value="Multidrug efflux transporter AcrB transmembrane domain"/>
    <property type="match status" value="1"/>
</dbReference>
<dbReference type="Gene3D" id="1.20.1640.10">
    <property type="entry name" value="Multidrug efflux transporter AcrB transmembrane domain"/>
    <property type="match status" value="1"/>
</dbReference>
<dbReference type="Pfam" id="PF02460">
    <property type="entry name" value="Patched"/>
    <property type="match status" value="1"/>
</dbReference>
<sequence>MRRNPAKEDCVAYRLSMVLIETGPAILISALTNITADAVGSFTGSPEITLLCIGNMASLAVDFFYQVTFYSSVMAIAGFYEMRAEASALATTIGKKKDLYKHSEKRSFHDTVQGSFKSFVTGYVNFITNTFVATAVFLFWIAFIAFSLGISKFEVNLTTKKIFAEDSPLLEIDHLKELQIVPFYTLATVFVNRPGDLADPARLNRLNSLLYQLEHMPELGDFLAQKEGREEMEQEESQPINANSTGLIDFKSNRDTVFDVNDLEHFLDWPEYGFWRGFLRLHTENKQTVLDSFFFTTAYHGLELRSWPRRSKLLQDWRKIIDTYPEFNASVYHEEGVFLDLIDNMPTDTWQSALATLVCMAAICFVFMYNTFTVLVASTIIASIITGMLGTLSWQGVSMDPIMMAATIISIGFSVDIPAHVSYHYHSASFEHPGLSVRDRLKVTLASVGFPPSKLV</sequence>
<feature type="transmembrane region" description="Helical" evidence="7">
    <location>
        <begin position="375"/>
        <end position="394"/>
    </location>
</feature>
<dbReference type="PANTHER" id="PTHR10796:SF88">
    <property type="entry name" value="SSD DOMAIN-CONTAINING PROTEIN"/>
    <property type="match status" value="1"/>
</dbReference>
<keyword evidence="4 7" id="KW-1133">Transmembrane helix</keyword>
<dbReference type="InterPro" id="IPR003392">
    <property type="entry name" value="PTHD_SSD"/>
</dbReference>
<feature type="domain" description="SSD" evidence="8">
    <location>
        <begin position="1"/>
        <end position="76"/>
    </location>
</feature>
<feature type="transmembrane region" description="Helical" evidence="7">
    <location>
        <begin position="12"/>
        <end position="32"/>
    </location>
</feature>
<evidence type="ECO:0000256" key="6">
    <source>
        <dbReference type="ARBA" id="ARBA00023180"/>
    </source>
</evidence>
<keyword evidence="5 7" id="KW-0472">Membrane</keyword>
<accession>A0A915DJ77</accession>
<reference evidence="10" key="1">
    <citation type="submission" date="2022-11" db="UniProtKB">
        <authorList>
            <consortium name="WormBaseParasite"/>
        </authorList>
    </citation>
    <scope>IDENTIFICATION</scope>
</reference>
<dbReference type="GO" id="GO:0005886">
    <property type="term" value="C:plasma membrane"/>
    <property type="evidence" value="ECO:0007669"/>
    <property type="project" value="TreeGrafter"/>
</dbReference>
<dbReference type="GO" id="GO:0018996">
    <property type="term" value="P:molting cycle, collagen and cuticulin-based cuticle"/>
    <property type="evidence" value="ECO:0007669"/>
    <property type="project" value="TreeGrafter"/>
</dbReference>
<feature type="transmembrane region" description="Helical" evidence="7">
    <location>
        <begin position="126"/>
        <end position="150"/>
    </location>
</feature>
<evidence type="ECO:0000256" key="1">
    <source>
        <dbReference type="ARBA" id="ARBA00004141"/>
    </source>
</evidence>
<evidence type="ECO:0000256" key="5">
    <source>
        <dbReference type="ARBA" id="ARBA00023136"/>
    </source>
</evidence>
<dbReference type="PANTHER" id="PTHR10796">
    <property type="entry name" value="PATCHED-RELATED"/>
    <property type="match status" value="1"/>
</dbReference>
<comment type="subcellular location">
    <subcellularLocation>
        <location evidence="1">Membrane</location>
        <topology evidence="1">Multi-pass membrane protein</topology>
    </subcellularLocation>
</comment>
<organism evidence="9 10">
    <name type="scientific">Ditylenchus dipsaci</name>
    <dbReference type="NCBI Taxonomy" id="166011"/>
    <lineage>
        <taxon>Eukaryota</taxon>
        <taxon>Metazoa</taxon>
        <taxon>Ecdysozoa</taxon>
        <taxon>Nematoda</taxon>
        <taxon>Chromadorea</taxon>
        <taxon>Rhabditida</taxon>
        <taxon>Tylenchina</taxon>
        <taxon>Tylenchomorpha</taxon>
        <taxon>Sphaerularioidea</taxon>
        <taxon>Anguinidae</taxon>
        <taxon>Anguininae</taxon>
        <taxon>Ditylenchus</taxon>
    </lineage>
</organism>
<dbReference type="WBParaSite" id="jg20608">
    <property type="protein sequence ID" value="jg20608"/>
    <property type="gene ID" value="jg20608"/>
</dbReference>
<protein>
    <submittedName>
        <fullName evidence="10">SSD domain-containing protein</fullName>
    </submittedName>
</protein>
<evidence type="ECO:0000256" key="3">
    <source>
        <dbReference type="ARBA" id="ARBA00022692"/>
    </source>
</evidence>
<dbReference type="InterPro" id="IPR000731">
    <property type="entry name" value="SSD"/>
</dbReference>
<evidence type="ECO:0000256" key="7">
    <source>
        <dbReference type="SAM" id="Phobius"/>
    </source>
</evidence>
<name>A0A915DJ77_9BILA</name>
<keyword evidence="3 7" id="KW-0812">Transmembrane</keyword>
<keyword evidence="9" id="KW-1185">Reference proteome</keyword>
<evidence type="ECO:0000313" key="9">
    <source>
        <dbReference type="Proteomes" id="UP000887574"/>
    </source>
</evidence>
<dbReference type="PROSITE" id="PS50156">
    <property type="entry name" value="SSD"/>
    <property type="match status" value="1"/>
</dbReference>
<feature type="transmembrane region" description="Helical" evidence="7">
    <location>
        <begin position="352"/>
        <end position="369"/>
    </location>
</feature>
<evidence type="ECO:0000256" key="2">
    <source>
        <dbReference type="ARBA" id="ARBA00005585"/>
    </source>
</evidence>
<dbReference type="GO" id="GO:0030659">
    <property type="term" value="C:cytoplasmic vesicle membrane"/>
    <property type="evidence" value="ECO:0007669"/>
    <property type="project" value="TreeGrafter"/>
</dbReference>
<dbReference type="GO" id="GO:0006897">
    <property type="term" value="P:endocytosis"/>
    <property type="evidence" value="ECO:0007669"/>
    <property type="project" value="TreeGrafter"/>
</dbReference>